<reference evidence="7" key="1">
    <citation type="submission" date="2021-02" db="EMBL/GenBank/DDBJ databases">
        <authorList>
            <person name="Nowell W R."/>
        </authorList>
    </citation>
    <scope>NUCLEOTIDE SEQUENCE</scope>
</reference>
<evidence type="ECO:0000256" key="5">
    <source>
        <dbReference type="SAM" id="MobiDB-lite"/>
    </source>
</evidence>
<dbReference type="PROSITE" id="PS50011">
    <property type="entry name" value="PROTEIN_KINASE_DOM"/>
    <property type="match status" value="1"/>
</dbReference>
<dbReference type="GO" id="GO:0005829">
    <property type="term" value="C:cytosol"/>
    <property type="evidence" value="ECO:0007669"/>
    <property type="project" value="TreeGrafter"/>
</dbReference>
<proteinExistence type="predicted"/>
<dbReference type="PANTHER" id="PTHR24348:SF22">
    <property type="entry name" value="NON-SPECIFIC SERINE_THREONINE PROTEIN KINASE"/>
    <property type="match status" value="1"/>
</dbReference>
<evidence type="ECO:0000256" key="4">
    <source>
        <dbReference type="ARBA" id="ARBA00022840"/>
    </source>
</evidence>
<dbReference type="GO" id="GO:0000045">
    <property type="term" value="P:autophagosome assembly"/>
    <property type="evidence" value="ECO:0007669"/>
    <property type="project" value="TreeGrafter"/>
</dbReference>
<feature type="non-terminal residue" evidence="7">
    <location>
        <position position="267"/>
    </location>
</feature>
<dbReference type="SUPFAM" id="SSF56112">
    <property type="entry name" value="Protein kinase-like (PK-like)"/>
    <property type="match status" value="1"/>
</dbReference>
<feature type="non-terminal residue" evidence="7">
    <location>
        <position position="1"/>
    </location>
</feature>
<keyword evidence="4" id="KW-0067">ATP-binding</keyword>
<evidence type="ECO:0000313" key="8">
    <source>
        <dbReference type="EMBL" id="CAF4165899.1"/>
    </source>
</evidence>
<dbReference type="PROSITE" id="PS00108">
    <property type="entry name" value="PROTEIN_KINASE_ST"/>
    <property type="match status" value="1"/>
</dbReference>
<feature type="domain" description="Protein kinase" evidence="6">
    <location>
        <begin position="1"/>
        <end position="168"/>
    </location>
</feature>
<organism evidence="7 9">
    <name type="scientific">Didymodactylos carnosus</name>
    <dbReference type="NCBI Taxonomy" id="1234261"/>
    <lineage>
        <taxon>Eukaryota</taxon>
        <taxon>Metazoa</taxon>
        <taxon>Spiralia</taxon>
        <taxon>Gnathifera</taxon>
        <taxon>Rotifera</taxon>
        <taxon>Eurotatoria</taxon>
        <taxon>Bdelloidea</taxon>
        <taxon>Philodinida</taxon>
        <taxon>Philodinidae</taxon>
        <taxon>Didymodactylos</taxon>
    </lineage>
</organism>
<dbReference type="GO" id="GO:0000407">
    <property type="term" value="C:phagophore assembly site"/>
    <property type="evidence" value="ECO:0007669"/>
    <property type="project" value="TreeGrafter"/>
</dbReference>
<evidence type="ECO:0000256" key="2">
    <source>
        <dbReference type="ARBA" id="ARBA00022741"/>
    </source>
</evidence>
<dbReference type="EMBL" id="CAJNOQ010013380">
    <property type="protein sequence ID" value="CAF1320568.1"/>
    <property type="molecule type" value="Genomic_DNA"/>
</dbReference>
<dbReference type="PANTHER" id="PTHR24348">
    <property type="entry name" value="SERINE/THREONINE-PROTEIN KINASE UNC-51-RELATED"/>
    <property type="match status" value="1"/>
</dbReference>
<keyword evidence="2" id="KW-0547">Nucleotide-binding</keyword>
<evidence type="ECO:0000259" key="6">
    <source>
        <dbReference type="PROSITE" id="PS50011"/>
    </source>
</evidence>
<dbReference type="GO" id="GO:0005776">
    <property type="term" value="C:autophagosome"/>
    <property type="evidence" value="ECO:0007669"/>
    <property type="project" value="TreeGrafter"/>
</dbReference>
<dbReference type="InterPro" id="IPR000719">
    <property type="entry name" value="Prot_kinase_dom"/>
</dbReference>
<comment type="caution">
    <text evidence="7">The sequence shown here is derived from an EMBL/GenBank/DDBJ whole genome shotgun (WGS) entry which is preliminary data.</text>
</comment>
<feature type="region of interest" description="Disordered" evidence="5">
    <location>
        <begin position="202"/>
        <end position="227"/>
    </location>
</feature>
<protein>
    <recommendedName>
        <fullName evidence="6">Protein kinase domain-containing protein</fullName>
    </recommendedName>
</protein>
<dbReference type="OrthoDB" id="10256774at2759"/>
<dbReference type="InterPro" id="IPR019406">
    <property type="entry name" value="APLF_PBZ"/>
</dbReference>
<dbReference type="InterPro" id="IPR011009">
    <property type="entry name" value="Kinase-like_dom_sf"/>
</dbReference>
<dbReference type="Proteomes" id="UP000681722">
    <property type="component" value="Unassembled WGS sequence"/>
</dbReference>
<dbReference type="InterPro" id="IPR045269">
    <property type="entry name" value="Atg1-like"/>
</dbReference>
<keyword evidence="3" id="KW-0418">Kinase</keyword>
<sequence>MITIVYVLRALTFLEKLNIIHGDIKPQNLVIISGNQCFYIKLIDFGTVEKMDTRRAQVTVNATKAHTVFFASPEFLRRDSNNVMSRHLHKKSDAWAAGVMFYILFFETLPWKDQSEYENFCNDPRARDVVVPQAGGYKLIIELLLKKNPAERSSAKATLMQMKAHPALGVIIESLQQSFCPIDDVCRMRVPDDVRQELDSDHREEFAHPGDLGYHASGSSSNEKRKCRYGSDCYRTDPDHRQKYEHPGDSSHGQLEKQKCRYGATCY</sequence>
<dbReference type="InterPro" id="IPR008271">
    <property type="entry name" value="Ser/Thr_kinase_AS"/>
</dbReference>
<dbReference type="Proteomes" id="UP000663829">
    <property type="component" value="Unassembled WGS sequence"/>
</dbReference>
<evidence type="ECO:0000256" key="3">
    <source>
        <dbReference type="ARBA" id="ARBA00022777"/>
    </source>
</evidence>
<evidence type="ECO:0000256" key="1">
    <source>
        <dbReference type="ARBA" id="ARBA00022679"/>
    </source>
</evidence>
<evidence type="ECO:0000313" key="9">
    <source>
        <dbReference type="Proteomes" id="UP000663829"/>
    </source>
</evidence>
<dbReference type="GO" id="GO:0010506">
    <property type="term" value="P:regulation of autophagy"/>
    <property type="evidence" value="ECO:0007669"/>
    <property type="project" value="InterPro"/>
</dbReference>
<dbReference type="GO" id="GO:0004674">
    <property type="term" value="F:protein serine/threonine kinase activity"/>
    <property type="evidence" value="ECO:0007669"/>
    <property type="project" value="InterPro"/>
</dbReference>
<gene>
    <name evidence="7" type="ORF">GPM918_LOCUS29452</name>
    <name evidence="8" type="ORF">SRO942_LOCUS30034</name>
</gene>
<dbReference type="Gene3D" id="1.10.510.10">
    <property type="entry name" value="Transferase(Phosphotransferase) domain 1"/>
    <property type="match status" value="1"/>
</dbReference>
<name>A0A815F9F6_9BILA</name>
<keyword evidence="9" id="KW-1185">Reference proteome</keyword>
<accession>A0A815F9F6</accession>
<dbReference type="AlphaFoldDB" id="A0A815F9F6"/>
<dbReference type="Pfam" id="PF00069">
    <property type="entry name" value="Pkinase"/>
    <property type="match status" value="1"/>
</dbReference>
<keyword evidence="1" id="KW-0808">Transferase</keyword>
<dbReference type="GO" id="GO:0005524">
    <property type="term" value="F:ATP binding"/>
    <property type="evidence" value="ECO:0007669"/>
    <property type="project" value="UniProtKB-KW"/>
</dbReference>
<dbReference type="GO" id="GO:0016020">
    <property type="term" value="C:membrane"/>
    <property type="evidence" value="ECO:0007669"/>
    <property type="project" value="TreeGrafter"/>
</dbReference>
<evidence type="ECO:0000313" key="7">
    <source>
        <dbReference type="EMBL" id="CAF1320568.1"/>
    </source>
</evidence>
<dbReference type="EMBL" id="CAJOBC010047411">
    <property type="protein sequence ID" value="CAF4165899.1"/>
    <property type="molecule type" value="Genomic_DNA"/>
</dbReference>
<dbReference type="Pfam" id="PF10283">
    <property type="entry name" value="zf-CCHH"/>
    <property type="match status" value="1"/>
</dbReference>
<dbReference type="SMART" id="SM00220">
    <property type="entry name" value="S_TKc"/>
    <property type="match status" value="1"/>
</dbReference>